<comment type="cofactor">
    <cofactor evidence="1">
        <name>[4Fe-4S] cluster</name>
        <dbReference type="ChEBI" id="CHEBI:49883"/>
    </cofactor>
</comment>
<name>A0A1N7SUA2_9BURK</name>
<keyword evidence="16" id="KW-1185">Reference proteome</keyword>
<reference evidence="15" key="1">
    <citation type="submission" date="2016-12" db="EMBL/GenBank/DDBJ databases">
        <authorList>
            <person name="Moulin L."/>
        </authorList>
    </citation>
    <scope>NUCLEOTIDE SEQUENCE [LARGE SCALE GENOMIC DNA]</scope>
    <source>
        <strain evidence="15">STM 7183</strain>
    </source>
</reference>
<dbReference type="Proteomes" id="UP000195569">
    <property type="component" value="Unassembled WGS sequence"/>
</dbReference>
<evidence type="ECO:0000256" key="2">
    <source>
        <dbReference type="ARBA" id="ARBA00004717"/>
    </source>
</evidence>
<comment type="similarity">
    <text evidence="3">Belongs to the aconitase/IPM isomerase family.</text>
</comment>
<dbReference type="GO" id="GO:0046872">
    <property type="term" value="F:metal ion binding"/>
    <property type="evidence" value="ECO:0007669"/>
    <property type="project" value="UniProtKB-KW"/>
</dbReference>
<evidence type="ECO:0000256" key="11">
    <source>
        <dbReference type="ARBA" id="ARBA00031081"/>
    </source>
</evidence>
<dbReference type="GO" id="GO:0051539">
    <property type="term" value="F:4 iron, 4 sulfur cluster binding"/>
    <property type="evidence" value="ECO:0007669"/>
    <property type="project" value="UniProtKB-KW"/>
</dbReference>
<keyword evidence="7" id="KW-0479">Metal-binding</keyword>
<evidence type="ECO:0000259" key="14">
    <source>
        <dbReference type="Pfam" id="PF00694"/>
    </source>
</evidence>
<dbReference type="NCBIfam" id="NF009520">
    <property type="entry name" value="PRK12881.1"/>
    <property type="match status" value="1"/>
</dbReference>
<dbReference type="RefSeq" id="WP_160111841.1">
    <property type="nucleotide sequence ID" value="NZ_CYGY02000099.1"/>
</dbReference>
<dbReference type="SUPFAM" id="SSF53732">
    <property type="entry name" value="Aconitase iron-sulfur domain"/>
    <property type="match status" value="1"/>
</dbReference>
<evidence type="ECO:0000256" key="5">
    <source>
        <dbReference type="ARBA" id="ARBA00019378"/>
    </source>
</evidence>
<keyword evidence="8" id="KW-0408">Iron</keyword>
<dbReference type="InterPro" id="IPR015931">
    <property type="entry name" value="Acnase/IPM_dHydase_lsu_aba_1/3"/>
</dbReference>
<dbReference type="InterPro" id="IPR006249">
    <property type="entry name" value="Aconitase/IRP2"/>
</dbReference>
<evidence type="ECO:0000256" key="12">
    <source>
        <dbReference type="ARBA" id="ARBA00031977"/>
    </source>
</evidence>
<evidence type="ECO:0000256" key="4">
    <source>
        <dbReference type="ARBA" id="ARBA00012926"/>
    </source>
</evidence>
<dbReference type="PRINTS" id="PR00415">
    <property type="entry name" value="ACONITASE"/>
</dbReference>
<dbReference type="InterPro" id="IPR018136">
    <property type="entry name" value="Aconitase_4Fe-4S_BS"/>
</dbReference>
<evidence type="ECO:0000256" key="6">
    <source>
        <dbReference type="ARBA" id="ARBA00022485"/>
    </source>
</evidence>
<evidence type="ECO:0000256" key="10">
    <source>
        <dbReference type="ARBA" id="ARBA00023501"/>
    </source>
</evidence>
<evidence type="ECO:0000259" key="13">
    <source>
        <dbReference type="Pfam" id="PF00330"/>
    </source>
</evidence>
<comment type="pathway">
    <text evidence="2">Carbohydrate metabolism; tricarboxylic acid cycle; isocitrate from oxaloacetate: step 2/2.</text>
</comment>
<dbReference type="Gene3D" id="3.20.19.10">
    <property type="entry name" value="Aconitase, domain 4"/>
    <property type="match status" value="1"/>
</dbReference>
<dbReference type="Pfam" id="PF00330">
    <property type="entry name" value="Aconitase"/>
    <property type="match status" value="1"/>
</dbReference>
<dbReference type="UniPathway" id="UPA00223">
    <property type="reaction ID" value="UER00718"/>
</dbReference>
<feature type="domain" description="Aconitase A/isopropylmalate dehydratase small subunit swivel" evidence="14">
    <location>
        <begin position="681"/>
        <end position="806"/>
    </location>
</feature>
<dbReference type="InterPro" id="IPR015928">
    <property type="entry name" value="Aconitase/3IPM_dehydase_swvl"/>
</dbReference>
<evidence type="ECO:0000313" key="15">
    <source>
        <dbReference type="EMBL" id="SIT51055.1"/>
    </source>
</evidence>
<dbReference type="Gene3D" id="3.30.499.10">
    <property type="entry name" value="Aconitase, domain 3"/>
    <property type="match status" value="2"/>
</dbReference>
<evidence type="ECO:0000256" key="1">
    <source>
        <dbReference type="ARBA" id="ARBA00001966"/>
    </source>
</evidence>
<evidence type="ECO:0000256" key="9">
    <source>
        <dbReference type="ARBA" id="ARBA00023014"/>
    </source>
</evidence>
<dbReference type="PANTHER" id="PTHR11670">
    <property type="entry name" value="ACONITASE/IRON-RESPONSIVE ELEMENT FAMILY MEMBER"/>
    <property type="match status" value="1"/>
</dbReference>
<keyword evidence="9" id="KW-0411">Iron-sulfur</keyword>
<evidence type="ECO:0000256" key="7">
    <source>
        <dbReference type="ARBA" id="ARBA00022723"/>
    </source>
</evidence>
<evidence type="ECO:0000256" key="3">
    <source>
        <dbReference type="ARBA" id="ARBA00007185"/>
    </source>
</evidence>
<gene>
    <name evidence="15" type="primary">acnA</name>
    <name evidence="15" type="ORF">BN2476_990033</name>
</gene>
<dbReference type="InterPro" id="IPR000573">
    <property type="entry name" value="AconitaseA/IPMdHydase_ssu_swvl"/>
</dbReference>
<evidence type="ECO:0000313" key="16">
    <source>
        <dbReference type="Proteomes" id="UP000195569"/>
    </source>
</evidence>
<dbReference type="PROSITE" id="PS01244">
    <property type="entry name" value="ACONITASE_2"/>
    <property type="match status" value="1"/>
</dbReference>
<dbReference type="InterPro" id="IPR001030">
    <property type="entry name" value="Acoase/IPM_deHydtase_lsu_aba"/>
</dbReference>
<dbReference type="AlphaFoldDB" id="A0A1N7SUA2"/>
<accession>A0A1N7SUA2</accession>
<dbReference type="GO" id="GO:0006099">
    <property type="term" value="P:tricarboxylic acid cycle"/>
    <property type="evidence" value="ECO:0007669"/>
    <property type="project" value="UniProtKB-UniPathway"/>
</dbReference>
<feature type="domain" description="Aconitase/3-isopropylmalate dehydratase large subunit alpha/beta/alpha" evidence="13">
    <location>
        <begin position="78"/>
        <end position="551"/>
    </location>
</feature>
<dbReference type="Pfam" id="PF00694">
    <property type="entry name" value="Aconitase_C"/>
    <property type="match status" value="1"/>
</dbReference>
<protein>
    <recommendedName>
        <fullName evidence="5">Aconitate hydratase A</fullName>
        <ecNumber evidence="4">4.2.1.3</ecNumber>
    </recommendedName>
    <alternativeName>
        <fullName evidence="12">Iron-responsive protein-like</fullName>
    </alternativeName>
    <alternativeName>
        <fullName evidence="11">RNA-binding protein</fullName>
    </alternativeName>
</protein>
<keyword evidence="6" id="KW-0004">4Fe-4S</keyword>
<dbReference type="EC" id="4.2.1.3" evidence="4"/>
<dbReference type="SUPFAM" id="SSF52016">
    <property type="entry name" value="LeuD/IlvD-like"/>
    <property type="match status" value="1"/>
</dbReference>
<proteinExistence type="inferred from homology"/>
<dbReference type="EMBL" id="CYGY02000099">
    <property type="protein sequence ID" value="SIT51055.1"/>
    <property type="molecule type" value="Genomic_DNA"/>
</dbReference>
<comment type="catalytic activity">
    <reaction evidence="10">
        <text>citrate = D-threo-isocitrate</text>
        <dbReference type="Rhea" id="RHEA:10336"/>
        <dbReference type="ChEBI" id="CHEBI:15562"/>
        <dbReference type="ChEBI" id="CHEBI:16947"/>
        <dbReference type="EC" id="4.2.1.3"/>
    </reaction>
</comment>
<comment type="caution">
    <text evidence="15">The sequence shown here is derived from an EMBL/GenBank/DDBJ whole genome shotgun (WGS) entry which is preliminary data.</text>
</comment>
<keyword evidence="15" id="KW-0456">Lyase</keyword>
<dbReference type="NCBIfam" id="NF006757">
    <property type="entry name" value="PRK09277.1"/>
    <property type="match status" value="1"/>
</dbReference>
<dbReference type="InterPro" id="IPR036008">
    <property type="entry name" value="Aconitase_4Fe-4S_dom"/>
</dbReference>
<organism evidence="15 16">
    <name type="scientific">Paraburkholderia piptadeniae</name>
    <dbReference type="NCBI Taxonomy" id="1701573"/>
    <lineage>
        <taxon>Bacteria</taxon>
        <taxon>Pseudomonadati</taxon>
        <taxon>Pseudomonadota</taxon>
        <taxon>Betaproteobacteria</taxon>
        <taxon>Burkholderiales</taxon>
        <taxon>Burkholderiaceae</taxon>
        <taxon>Paraburkholderia</taxon>
    </lineage>
</organism>
<sequence>MPVLPRRCALDSFGCRRSLPGAGGFDFFSLPAFAQRYPGVARWPLTKRLFLENLLRHEDGELVDKALIERFVNAANSDDIAVPFFPARIAMQDYAGISALVDFAGLRDELVARGRSADTLMPAVPVDLVVDHSLQVVAHGTPDAAARNLALEYRSNHARYAFLRWAEQAFDGLSIVPPGRGILHQINVEALATGVRRSGNVIHFDSVVGTDSHTPMINGLGVPGWGVGGVEALAVMLGQPVWLPSPRVVGVRLIGRLRAGVHAADVALSLAHFLREAGVVGTFLEFYGSGVDALSPYDRATIANMTPEYGATMSLFPFDNASIVFVERAHPDHPDARLLREYLSAQQYDGASRPDFERELTFDLGDVRSSVAGPRRPHDLRALSHLHAAFREALPADRANGMVQAAADEAPSDGAIAIAAITSCTNTANPKSILAAALLARNAAARGLRVPDYVKRSFTPGSVAVERYLRQRDLLAPLEALGFHIAGFGCATCVGNSGELEPAMQRAIAERGIVAAAVLSGNRNFDARIHPAVRANFLMSPLLVIALAIAGRVTLAPDEDPLTHDAAGQPVWLRDLLPEDAEVEQHFAALASANALNATRAELFSPNTTWLAIEQVARPTFAWRDDDTYFQRPAFLGELMRRKAGGLAFAPMRPLVVLGDDITTDHISPVGRIAATSEAGRLLQRQGVAESNFNTYGARRGNAEVMVRGVFDNPHLDNALADGRGPHTRVAGLAEPLPVFAAAQQIRAKGHAAVVVAGRNYGSGSARDWAAKGQRLIGIDAVIAGSFERIHRTNLVMFGVAPIVMREDVLARLKATVQPDSVLTVALASGEALRPKLRISVTRAGDTQTFDAQLQVETGNERKLLEAGGLLGAVEL</sequence>
<evidence type="ECO:0000256" key="8">
    <source>
        <dbReference type="ARBA" id="ARBA00023004"/>
    </source>
</evidence>
<dbReference type="GO" id="GO:0003994">
    <property type="term" value="F:aconitate hydratase activity"/>
    <property type="evidence" value="ECO:0007669"/>
    <property type="project" value="UniProtKB-EC"/>
</dbReference>
<dbReference type="OrthoDB" id="9764318at2"/>